<feature type="region of interest" description="Disordered" evidence="1">
    <location>
        <begin position="1"/>
        <end position="21"/>
    </location>
</feature>
<dbReference type="Pfam" id="PF01266">
    <property type="entry name" value="DAO"/>
    <property type="match status" value="1"/>
</dbReference>
<dbReference type="InterPro" id="IPR036188">
    <property type="entry name" value="FAD/NAD-bd_sf"/>
</dbReference>
<evidence type="ECO:0000256" key="1">
    <source>
        <dbReference type="SAM" id="MobiDB-lite"/>
    </source>
</evidence>
<evidence type="ECO:0000313" key="3">
    <source>
        <dbReference type="EMBL" id="KAF2492910.1"/>
    </source>
</evidence>
<dbReference type="GO" id="GO:0005737">
    <property type="term" value="C:cytoplasm"/>
    <property type="evidence" value="ECO:0007669"/>
    <property type="project" value="TreeGrafter"/>
</dbReference>
<accession>A0A6A6QLQ0</accession>
<dbReference type="EMBL" id="MU004193">
    <property type="protein sequence ID" value="KAF2492910.1"/>
    <property type="molecule type" value="Genomic_DNA"/>
</dbReference>
<dbReference type="Proteomes" id="UP000799750">
    <property type="component" value="Unassembled WGS sequence"/>
</dbReference>
<dbReference type="Gene3D" id="3.50.50.60">
    <property type="entry name" value="FAD/NAD(P)-binding domain"/>
    <property type="match status" value="1"/>
</dbReference>
<dbReference type="Gene3D" id="3.30.9.10">
    <property type="entry name" value="D-Amino Acid Oxidase, subunit A, domain 2"/>
    <property type="match status" value="1"/>
</dbReference>
<dbReference type="OrthoDB" id="429143at2759"/>
<dbReference type="SUPFAM" id="SSF51905">
    <property type="entry name" value="FAD/NAD(P)-binding domain"/>
    <property type="match status" value="1"/>
</dbReference>
<evidence type="ECO:0000259" key="2">
    <source>
        <dbReference type="Pfam" id="PF01266"/>
    </source>
</evidence>
<dbReference type="AlphaFoldDB" id="A0A6A6QLQ0"/>
<name>A0A6A6QLQ0_9PEZI</name>
<dbReference type="PANTHER" id="PTHR13847">
    <property type="entry name" value="SARCOSINE DEHYDROGENASE-RELATED"/>
    <property type="match status" value="1"/>
</dbReference>
<sequence length="486" mass="51648">MTNTGSTDHVRSTLPTPVSTASFWHSEPSEFLLGHRSTDGLPASADIVIVGSGITGSSIARFLAEDERAKGKSIVMLEAREACWGATGRNGGHCQPLLFDRGPDVAAFELKNVHAVQSYIEAHNISCEWRSVSGCRTFWKEDLIQEAEDAIKELRSAAPDIGKMVTIIKDAAELAKHRVHPSCTGATISEGAASLWPYKYVTFILEKLVKAGILNLQTTTPVTSITSTPSTFASNNNPPKPLYTLHTPRGPISTTTLLLATNGYTSALLPSFADLIVPVRGTMSALLPPPAASLLPNSYGMVGALDQPKTADDYLIQRPFAGVPNPAGHYMFGGGRGASSLPCIGVSDDSVLDTGAAAYLRTALPRILDLGLGSKPGDELEAVQQWTGIMGYSRDDHPWVGAVPDMPGVWLAGGYTGHGMPNGSLCGKAVVGMALAALEGKGEGVGEAMVERGEMPRAYLISKERIERTRRLPTVEVQDLEGGFRV</sequence>
<evidence type="ECO:0000313" key="4">
    <source>
        <dbReference type="Proteomes" id="UP000799750"/>
    </source>
</evidence>
<proteinExistence type="predicted"/>
<feature type="domain" description="FAD dependent oxidoreductase" evidence="2">
    <location>
        <begin position="46"/>
        <end position="431"/>
    </location>
</feature>
<dbReference type="InterPro" id="IPR006076">
    <property type="entry name" value="FAD-dep_OxRdtase"/>
</dbReference>
<reference evidence="3" key="1">
    <citation type="journal article" date="2020" name="Stud. Mycol.">
        <title>101 Dothideomycetes genomes: a test case for predicting lifestyles and emergence of pathogens.</title>
        <authorList>
            <person name="Haridas S."/>
            <person name="Albert R."/>
            <person name="Binder M."/>
            <person name="Bloem J."/>
            <person name="Labutti K."/>
            <person name="Salamov A."/>
            <person name="Andreopoulos B."/>
            <person name="Baker S."/>
            <person name="Barry K."/>
            <person name="Bills G."/>
            <person name="Bluhm B."/>
            <person name="Cannon C."/>
            <person name="Castanera R."/>
            <person name="Culley D."/>
            <person name="Daum C."/>
            <person name="Ezra D."/>
            <person name="Gonzalez J."/>
            <person name="Henrissat B."/>
            <person name="Kuo A."/>
            <person name="Liang C."/>
            <person name="Lipzen A."/>
            <person name="Lutzoni F."/>
            <person name="Magnuson J."/>
            <person name="Mondo S."/>
            <person name="Nolan M."/>
            <person name="Ohm R."/>
            <person name="Pangilinan J."/>
            <person name="Park H.-J."/>
            <person name="Ramirez L."/>
            <person name="Alfaro M."/>
            <person name="Sun H."/>
            <person name="Tritt A."/>
            <person name="Yoshinaga Y."/>
            <person name="Zwiers L.-H."/>
            <person name="Turgeon B."/>
            <person name="Goodwin S."/>
            <person name="Spatafora J."/>
            <person name="Crous P."/>
            <person name="Grigoriev I."/>
        </authorList>
    </citation>
    <scope>NUCLEOTIDE SEQUENCE</scope>
    <source>
        <strain evidence="3">CBS 269.34</strain>
    </source>
</reference>
<dbReference type="PANTHER" id="PTHR13847:SF129">
    <property type="entry name" value="FAD DEPENDENT OXIDOREDUCTASE"/>
    <property type="match status" value="1"/>
</dbReference>
<gene>
    <name evidence="3" type="ORF">BU16DRAFT_583965</name>
</gene>
<keyword evidence="4" id="KW-1185">Reference proteome</keyword>
<organism evidence="3 4">
    <name type="scientific">Lophium mytilinum</name>
    <dbReference type="NCBI Taxonomy" id="390894"/>
    <lineage>
        <taxon>Eukaryota</taxon>
        <taxon>Fungi</taxon>
        <taxon>Dikarya</taxon>
        <taxon>Ascomycota</taxon>
        <taxon>Pezizomycotina</taxon>
        <taxon>Dothideomycetes</taxon>
        <taxon>Pleosporomycetidae</taxon>
        <taxon>Mytilinidiales</taxon>
        <taxon>Mytilinidiaceae</taxon>
        <taxon>Lophium</taxon>
    </lineage>
</organism>
<protein>
    <submittedName>
        <fullName evidence="3">FAD dependent oxidoreductase-like protein</fullName>
    </submittedName>
</protein>